<comment type="caution">
    <text evidence="4">The sequence shown here is derived from an EMBL/GenBank/DDBJ whole genome shotgun (WGS) entry which is preliminary data.</text>
</comment>
<dbReference type="GO" id="GO:0003924">
    <property type="term" value="F:GTPase activity"/>
    <property type="evidence" value="ECO:0007669"/>
    <property type="project" value="InterPro"/>
</dbReference>
<keyword evidence="1" id="KW-0547">Nucleotide-binding</keyword>
<evidence type="ECO:0000256" key="1">
    <source>
        <dbReference type="ARBA" id="ARBA00022741"/>
    </source>
</evidence>
<evidence type="ECO:0000313" key="5">
    <source>
        <dbReference type="Proteomes" id="UP000673691"/>
    </source>
</evidence>
<dbReference type="PANTHER" id="PTHR24070">
    <property type="entry name" value="RAS, DI-RAS, AND RHEB FAMILY MEMBERS OF SMALL GTPASE SUPERFAMILY"/>
    <property type="match status" value="1"/>
</dbReference>
<dbReference type="GO" id="GO:0016020">
    <property type="term" value="C:membrane"/>
    <property type="evidence" value="ECO:0007669"/>
    <property type="project" value="InterPro"/>
</dbReference>
<dbReference type="OrthoDB" id="5976022at2759"/>
<dbReference type="AlphaFoldDB" id="A0A8H7ZWP6"/>
<dbReference type="PRINTS" id="PR00449">
    <property type="entry name" value="RASTRNSFRMNG"/>
</dbReference>
<dbReference type="GO" id="GO:0007165">
    <property type="term" value="P:signal transduction"/>
    <property type="evidence" value="ECO:0007669"/>
    <property type="project" value="InterPro"/>
</dbReference>
<reference evidence="4 5" key="1">
    <citation type="journal article" name="Sci. Rep.">
        <title>Genome-scale phylogenetic analyses confirm Olpidium as the closest living zoosporic fungus to the non-flagellated, terrestrial fungi.</title>
        <authorList>
            <person name="Chang Y."/>
            <person name="Rochon D."/>
            <person name="Sekimoto S."/>
            <person name="Wang Y."/>
            <person name="Chovatia M."/>
            <person name="Sandor L."/>
            <person name="Salamov A."/>
            <person name="Grigoriev I.V."/>
            <person name="Stajich J.E."/>
            <person name="Spatafora J.W."/>
        </authorList>
    </citation>
    <scope>NUCLEOTIDE SEQUENCE [LARGE SCALE GENOMIC DNA]</scope>
    <source>
        <strain evidence="4">S191</strain>
    </source>
</reference>
<dbReference type="InterPro" id="IPR001806">
    <property type="entry name" value="Small_GTPase"/>
</dbReference>
<organism evidence="4 5">
    <name type="scientific">Olpidium bornovanus</name>
    <dbReference type="NCBI Taxonomy" id="278681"/>
    <lineage>
        <taxon>Eukaryota</taxon>
        <taxon>Fungi</taxon>
        <taxon>Fungi incertae sedis</taxon>
        <taxon>Olpidiomycota</taxon>
        <taxon>Olpidiomycotina</taxon>
        <taxon>Olpidiomycetes</taxon>
        <taxon>Olpidiales</taxon>
        <taxon>Olpidiaceae</taxon>
        <taxon>Olpidium</taxon>
    </lineage>
</organism>
<dbReference type="EMBL" id="JAEFCI010004514">
    <property type="protein sequence ID" value="KAG5460901.1"/>
    <property type="molecule type" value="Genomic_DNA"/>
</dbReference>
<sequence length="157" mass="17639">SEDVENHPIPPSPRALTPTFSTPFRPPAPHSPFHNGPARLSSDGEGFLLVYSITSRATFERIEQFREQILRVKDVDSIPLIVVGNKCDKVAEREVAREEGLALAKKMRCEFIESSAKSCVNVDKAFYTVVRQIRESKDEGGAGALRRNKDWRKCEVL</sequence>
<proteinExistence type="predicted"/>
<feature type="region of interest" description="Disordered" evidence="3">
    <location>
        <begin position="1"/>
        <end position="37"/>
    </location>
</feature>
<dbReference type="PROSITE" id="PS51419">
    <property type="entry name" value="RAB"/>
    <property type="match status" value="1"/>
</dbReference>
<dbReference type="SUPFAM" id="SSF52540">
    <property type="entry name" value="P-loop containing nucleoside triphosphate hydrolases"/>
    <property type="match status" value="1"/>
</dbReference>
<dbReference type="Proteomes" id="UP000673691">
    <property type="component" value="Unassembled WGS sequence"/>
</dbReference>
<evidence type="ECO:0000256" key="3">
    <source>
        <dbReference type="SAM" id="MobiDB-lite"/>
    </source>
</evidence>
<dbReference type="InterPro" id="IPR020849">
    <property type="entry name" value="Small_GTPase_Ras-type"/>
</dbReference>
<feature type="non-terminal residue" evidence="4">
    <location>
        <position position="1"/>
    </location>
</feature>
<name>A0A8H7ZWP6_9FUNG</name>
<evidence type="ECO:0000313" key="4">
    <source>
        <dbReference type="EMBL" id="KAG5460901.1"/>
    </source>
</evidence>
<dbReference type="PROSITE" id="PS51421">
    <property type="entry name" value="RAS"/>
    <property type="match status" value="1"/>
</dbReference>
<accession>A0A8H7ZWP6</accession>
<dbReference type="SMART" id="SM00173">
    <property type="entry name" value="RAS"/>
    <property type="match status" value="1"/>
</dbReference>
<gene>
    <name evidence="4" type="ORF">BJ554DRAFT_6998</name>
</gene>
<dbReference type="Gene3D" id="3.40.50.300">
    <property type="entry name" value="P-loop containing nucleotide triphosphate hydrolases"/>
    <property type="match status" value="1"/>
</dbReference>
<keyword evidence="5" id="KW-1185">Reference proteome</keyword>
<dbReference type="GO" id="GO:0005525">
    <property type="term" value="F:GTP binding"/>
    <property type="evidence" value="ECO:0007669"/>
    <property type="project" value="UniProtKB-KW"/>
</dbReference>
<dbReference type="Pfam" id="PF00071">
    <property type="entry name" value="Ras"/>
    <property type="match status" value="1"/>
</dbReference>
<dbReference type="InterPro" id="IPR027417">
    <property type="entry name" value="P-loop_NTPase"/>
</dbReference>
<dbReference type="SMART" id="SM00175">
    <property type="entry name" value="RAB"/>
    <property type="match status" value="1"/>
</dbReference>
<keyword evidence="2" id="KW-0342">GTP-binding</keyword>
<evidence type="ECO:0000256" key="2">
    <source>
        <dbReference type="ARBA" id="ARBA00023134"/>
    </source>
</evidence>
<protein>
    <submittedName>
        <fullName evidence="4">Ras family-domain-containing protein</fullName>
    </submittedName>
</protein>